<feature type="compositionally biased region" description="Pro residues" evidence="1">
    <location>
        <begin position="94"/>
        <end position="105"/>
    </location>
</feature>
<comment type="caution">
    <text evidence="2">The sequence shown here is derived from an EMBL/GenBank/DDBJ whole genome shotgun (WGS) entry which is preliminary data.</text>
</comment>
<organism evidence="2 3">
    <name type="scientific">Candidatus Competibacter phosphatis</name>
    <dbReference type="NCBI Taxonomy" id="221280"/>
    <lineage>
        <taxon>Bacteria</taxon>
        <taxon>Pseudomonadati</taxon>
        <taxon>Pseudomonadota</taxon>
        <taxon>Gammaproteobacteria</taxon>
        <taxon>Candidatus Competibacteraceae</taxon>
        <taxon>Candidatus Competibacter</taxon>
    </lineage>
</organism>
<dbReference type="Proteomes" id="UP000760480">
    <property type="component" value="Unassembled WGS sequence"/>
</dbReference>
<name>A0ABX1TGR0_9GAMM</name>
<evidence type="ECO:0000313" key="3">
    <source>
        <dbReference type="Proteomes" id="UP000760480"/>
    </source>
</evidence>
<gene>
    <name evidence="2" type="ORF">E4P82_04740</name>
</gene>
<protein>
    <recommendedName>
        <fullName evidence="4">DUF1127 domain-containing protein</fullName>
    </recommendedName>
</protein>
<keyword evidence="3" id="KW-1185">Reference proteome</keyword>
<feature type="region of interest" description="Disordered" evidence="1">
    <location>
        <begin position="68"/>
        <end position="105"/>
    </location>
</feature>
<dbReference type="RefSeq" id="WP_169247824.1">
    <property type="nucleotide sequence ID" value="NZ_SPMZ01000014.1"/>
</dbReference>
<evidence type="ECO:0008006" key="4">
    <source>
        <dbReference type="Google" id="ProtNLM"/>
    </source>
</evidence>
<dbReference type="EMBL" id="SPMZ01000014">
    <property type="protein sequence ID" value="NMQ18565.1"/>
    <property type="molecule type" value="Genomic_DNA"/>
</dbReference>
<reference evidence="2 3" key="1">
    <citation type="submission" date="2019-03" db="EMBL/GenBank/DDBJ databases">
        <title>Metabolic reconstructions from genomes of highly enriched 'Candidatus Accumulibacter' and 'Candidatus Competibacter' bioreactor populations.</title>
        <authorList>
            <person name="Annavajhala M.K."/>
            <person name="Welles L."/>
            <person name="Abbas B."/>
            <person name="Sorokin D."/>
            <person name="Park H."/>
            <person name="Van Loosdrecht M."/>
            <person name="Chandran K."/>
        </authorList>
    </citation>
    <scope>NUCLEOTIDE SEQUENCE [LARGE SCALE GENOMIC DNA]</scope>
    <source>
        <strain evidence="2 3">SBR_G</strain>
    </source>
</reference>
<evidence type="ECO:0000313" key="2">
    <source>
        <dbReference type="EMBL" id="NMQ18565.1"/>
    </source>
</evidence>
<proteinExistence type="predicted"/>
<accession>A0ABX1TGR0</accession>
<sequence length="105" mass="11560">MPLRRFPHPHKANAALTLLAILSLLFGLTLADSAWRSRPTARAADRALVRELGLTDLSLFTEARYTRHPAQADRHSPFQDHPAALDHFPSGALLPPPPSLTLPSR</sequence>
<evidence type="ECO:0000256" key="1">
    <source>
        <dbReference type="SAM" id="MobiDB-lite"/>
    </source>
</evidence>